<evidence type="ECO:0000313" key="3">
    <source>
        <dbReference type="Proteomes" id="UP000238217"/>
    </source>
</evidence>
<gene>
    <name evidence="2" type="ORF">BCL67_101260</name>
</gene>
<sequence length="327" mass="33933">MTDSAQEPQSRRVDARGAVDLSGFAAAPGASAPAGQAPSAPAAQRPSAPAAAGAPNSWAIAVQPQQLQQVVELSAQAPVIVLIHGADAASATMKSTLEDLVDAQQGRLLLAEIDASAHPELAQSADQVPVATAFIGGRPVGEFDAAVPADQLSQLVTQMVQMATQNGMTQKLPAQSTRVVEGQGPAAEPELPPLHQEALDALENSDYAAAAKAYEQAIKEKPDDEDAKIGLAQVGLLQRTTGADLAAARQAAAENPDDVGAQIAVADLDVLGGHVEDGFSRLVRFIQTHFGDDRETARAHLVELYSITGDTDPRVSASRKQLARALF</sequence>
<dbReference type="SUPFAM" id="SSF52833">
    <property type="entry name" value="Thioredoxin-like"/>
    <property type="match status" value="1"/>
</dbReference>
<comment type="caution">
    <text evidence="2">The sequence shown here is derived from an EMBL/GenBank/DDBJ whole genome shotgun (WGS) entry which is preliminary data.</text>
</comment>
<dbReference type="SUPFAM" id="SSF48452">
    <property type="entry name" value="TPR-like"/>
    <property type="match status" value="1"/>
</dbReference>
<protein>
    <submittedName>
        <fullName evidence="2">Putative thioredoxin</fullName>
    </submittedName>
</protein>
<reference evidence="2 3" key="1">
    <citation type="submission" date="2018-03" db="EMBL/GenBank/DDBJ databases">
        <title>Comparative analysis of microorganisms from saline springs in Andes Mountain Range, Colombia.</title>
        <authorList>
            <person name="Rubin E."/>
        </authorList>
    </citation>
    <scope>NUCLEOTIDE SEQUENCE [LARGE SCALE GENOMIC DNA]</scope>
    <source>
        <strain evidence="2 3">CG 35</strain>
    </source>
</reference>
<dbReference type="Proteomes" id="UP000238217">
    <property type="component" value="Unassembled WGS sequence"/>
</dbReference>
<name>A0A2T0YT36_9MICC</name>
<evidence type="ECO:0000256" key="1">
    <source>
        <dbReference type="SAM" id="MobiDB-lite"/>
    </source>
</evidence>
<evidence type="ECO:0000313" key="2">
    <source>
        <dbReference type="EMBL" id="PRZ18949.1"/>
    </source>
</evidence>
<proteinExistence type="predicted"/>
<dbReference type="Pfam" id="PF14561">
    <property type="entry name" value="TPR_20"/>
    <property type="match status" value="1"/>
</dbReference>
<organism evidence="2 3">
    <name type="scientific">Nesterenkonia sandarakina</name>
    <dbReference type="NCBI Taxonomy" id="272918"/>
    <lineage>
        <taxon>Bacteria</taxon>
        <taxon>Bacillati</taxon>
        <taxon>Actinomycetota</taxon>
        <taxon>Actinomycetes</taxon>
        <taxon>Micrococcales</taxon>
        <taxon>Micrococcaceae</taxon>
        <taxon>Nesterenkonia</taxon>
    </lineage>
</organism>
<dbReference type="AlphaFoldDB" id="A0A2T0YT36"/>
<dbReference type="EMBL" id="PVTY01000001">
    <property type="protein sequence ID" value="PRZ18949.1"/>
    <property type="molecule type" value="Genomic_DNA"/>
</dbReference>
<dbReference type="InterPro" id="IPR036249">
    <property type="entry name" value="Thioredoxin-like_sf"/>
</dbReference>
<accession>A0A2T0YT36</accession>
<dbReference type="RefSeq" id="WP_106121658.1">
    <property type="nucleotide sequence ID" value="NZ_PVTY01000001.1"/>
</dbReference>
<dbReference type="Gene3D" id="1.25.40.10">
    <property type="entry name" value="Tetratricopeptide repeat domain"/>
    <property type="match status" value="1"/>
</dbReference>
<feature type="compositionally biased region" description="Low complexity" evidence="1">
    <location>
        <begin position="25"/>
        <end position="52"/>
    </location>
</feature>
<dbReference type="OrthoDB" id="5181746at2"/>
<keyword evidence="3" id="KW-1185">Reference proteome</keyword>
<dbReference type="InterPro" id="IPR011990">
    <property type="entry name" value="TPR-like_helical_dom_sf"/>
</dbReference>
<feature type="region of interest" description="Disordered" evidence="1">
    <location>
        <begin position="24"/>
        <end position="52"/>
    </location>
</feature>